<protein>
    <submittedName>
        <fullName evidence="2">Uncharacterized protein</fullName>
    </submittedName>
</protein>
<dbReference type="OrthoDB" id="4319304at2"/>
<keyword evidence="3" id="KW-1185">Reference proteome</keyword>
<organism evidence="2 3">
    <name type="scientific">Streptomyces indicus</name>
    <dbReference type="NCBI Taxonomy" id="417292"/>
    <lineage>
        <taxon>Bacteria</taxon>
        <taxon>Bacillati</taxon>
        <taxon>Actinomycetota</taxon>
        <taxon>Actinomycetes</taxon>
        <taxon>Kitasatosporales</taxon>
        <taxon>Streptomycetaceae</taxon>
        <taxon>Streptomyces</taxon>
    </lineage>
</organism>
<evidence type="ECO:0000256" key="1">
    <source>
        <dbReference type="SAM" id="MobiDB-lite"/>
    </source>
</evidence>
<dbReference type="AlphaFoldDB" id="A0A1G9JKU0"/>
<dbReference type="EMBL" id="FNFF01000032">
    <property type="protein sequence ID" value="SDL38108.1"/>
    <property type="molecule type" value="Genomic_DNA"/>
</dbReference>
<sequence length="111" mass="11701">MDQPEPDPQASELLPAPSRAELPLVPVYDEAAALLTPEARSLAEEIIAVSRFSPDTLAALFVGHSRTGKTRAAAVTLAQLDAAGIPYEESDDGHGQTIIRTRPAGAESPKE</sequence>
<evidence type="ECO:0000313" key="3">
    <source>
        <dbReference type="Proteomes" id="UP000199155"/>
    </source>
</evidence>
<proteinExistence type="predicted"/>
<dbReference type="STRING" id="417292.SAMN05421806_13222"/>
<name>A0A1G9JKU0_9ACTN</name>
<feature type="region of interest" description="Disordered" evidence="1">
    <location>
        <begin position="86"/>
        <end position="111"/>
    </location>
</feature>
<accession>A0A1G9JKU0</accession>
<gene>
    <name evidence="2" type="ORF">SAMN05421806_13222</name>
</gene>
<dbReference type="RefSeq" id="WP_093618173.1">
    <property type="nucleotide sequence ID" value="NZ_FNFF01000032.1"/>
</dbReference>
<dbReference type="Proteomes" id="UP000199155">
    <property type="component" value="Unassembled WGS sequence"/>
</dbReference>
<reference evidence="2 3" key="1">
    <citation type="submission" date="2016-10" db="EMBL/GenBank/DDBJ databases">
        <authorList>
            <person name="de Groot N.N."/>
        </authorList>
    </citation>
    <scope>NUCLEOTIDE SEQUENCE [LARGE SCALE GENOMIC DNA]</scope>
    <source>
        <strain evidence="2 3">CGMCC 4.5727</strain>
    </source>
</reference>
<evidence type="ECO:0000313" key="2">
    <source>
        <dbReference type="EMBL" id="SDL38108.1"/>
    </source>
</evidence>